<organism evidence="1 2">
    <name type="scientific">Rhododendron molle</name>
    <name type="common">Chinese azalea</name>
    <name type="synonym">Azalea mollis</name>
    <dbReference type="NCBI Taxonomy" id="49168"/>
    <lineage>
        <taxon>Eukaryota</taxon>
        <taxon>Viridiplantae</taxon>
        <taxon>Streptophyta</taxon>
        <taxon>Embryophyta</taxon>
        <taxon>Tracheophyta</taxon>
        <taxon>Spermatophyta</taxon>
        <taxon>Magnoliopsida</taxon>
        <taxon>eudicotyledons</taxon>
        <taxon>Gunneridae</taxon>
        <taxon>Pentapetalae</taxon>
        <taxon>asterids</taxon>
        <taxon>Ericales</taxon>
        <taxon>Ericaceae</taxon>
        <taxon>Ericoideae</taxon>
        <taxon>Rhodoreae</taxon>
        <taxon>Rhododendron</taxon>
    </lineage>
</organism>
<evidence type="ECO:0000313" key="1">
    <source>
        <dbReference type="EMBL" id="KAI8565866.1"/>
    </source>
</evidence>
<dbReference type="Proteomes" id="UP001062846">
    <property type="component" value="Chromosome 3"/>
</dbReference>
<name>A0ACC0PL46_RHOML</name>
<keyword evidence="2" id="KW-1185">Reference proteome</keyword>
<dbReference type="EMBL" id="CM046390">
    <property type="protein sequence ID" value="KAI8565866.1"/>
    <property type="molecule type" value="Genomic_DNA"/>
</dbReference>
<comment type="caution">
    <text evidence="1">The sequence shown here is derived from an EMBL/GenBank/DDBJ whole genome shotgun (WGS) entry which is preliminary data.</text>
</comment>
<reference evidence="1" key="1">
    <citation type="submission" date="2022-02" db="EMBL/GenBank/DDBJ databases">
        <title>Plant Genome Project.</title>
        <authorList>
            <person name="Zhang R.-G."/>
        </authorList>
    </citation>
    <scope>NUCLEOTIDE SEQUENCE</scope>
    <source>
        <strain evidence="1">AT1</strain>
    </source>
</reference>
<sequence length="163" mass="18134">MLVHGLFTNQLPSQINTSPSASCPFVVLLPRLPLHFASPLHHRLHHRCLSQASLRHLLLDFSHYVHLQSVFNIHNTALLVPPSVVNIFLNQSNDVSMWHLAEVCEPNHAVAVMKKGSVLICAINGVFVYLILGILAISSLLLMELAIFLFSVFEGVCTGDFKY</sequence>
<evidence type="ECO:0000313" key="2">
    <source>
        <dbReference type="Proteomes" id="UP001062846"/>
    </source>
</evidence>
<gene>
    <name evidence="1" type="ORF">RHMOL_Rhmol03G0294300</name>
</gene>
<accession>A0ACC0PL46</accession>
<proteinExistence type="predicted"/>
<protein>
    <submittedName>
        <fullName evidence="1">Uncharacterized protein</fullName>
    </submittedName>
</protein>